<evidence type="ECO:0000313" key="2">
    <source>
        <dbReference type="EMBL" id="KAL0404067.1"/>
    </source>
</evidence>
<dbReference type="EMBL" id="JACGWJ010000008">
    <property type="protein sequence ID" value="KAL0404067.1"/>
    <property type="molecule type" value="Genomic_DNA"/>
</dbReference>
<dbReference type="InterPro" id="IPR036691">
    <property type="entry name" value="Endo/exonu/phosph_ase_sf"/>
</dbReference>
<dbReference type="Pfam" id="PF03372">
    <property type="entry name" value="Exo_endo_phos"/>
    <property type="match status" value="1"/>
</dbReference>
<name>A0AAW2THL5_SESRA</name>
<feature type="domain" description="Endonuclease/exonuclease/phosphatase" evidence="1">
    <location>
        <begin position="8"/>
        <end position="119"/>
    </location>
</feature>
<dbReference type="Gene3D" id="3.60.10.10">
    <property type="entry name" value="Endonuclease/exonuclease/phosphatase"/>
    <property type="match status" value="1"/>
</dbReference>
<dbReference type="PANTHER" id="PTHR35218">
    <property type="entry name" value="RNASE H DOMAIN-CONTAINING PROTEIN"/>
    <property type="match status" value="1"/>
</dbReference>
<sequence>MFGFGVESRGRKGGLALFWRKSVSVIIQSFSNSHIDATVQRTDSPFTWRLTGFYGEPEVTKRKLTWNLLSKLSSQSKRPCLCYGDFNELLDNTEKEGGVQRPNWQIRDFRQTLDTSGLQDLEFLGECFTWCNRQDHPNTTREKIG</sequence>
<proteinExistence type="predicted"/>
<comment type="caution">
    <text evidence="2">The sequence shown here is derived from an EMBL/GenBank/DDBJ whole genome shotgun (WGS) entry which is preliminary data.</text>
</comment>
<evidence type="ECO:0000259" key="1">
    <source>
        <dbReference type="Pfam" id="PF03372"/>
    </source>
</evidence>
<dbReference type="AlphaFoldDB" id="A0AAW2THL5"/>
<reference evidence="2" key="1">
    <citation type="submission" date="2020-06" db="EMBL/GenBank/DDBJ databases">
        <authorList>
            <person name="Li T."/>
            <person name="Hu X."/>
            <person name="Zhang T."/>
            <person name="Song X."/>
            <person name="Zhang H."/>
            <person name="Dai N."/>
            <person name="Sheng W."/>
            <person name="Hou X."/>
            <person name="Wei L."/>
        </authorList>
    </citation>
    <scope>NUCLEOTIDE SEQUENCE</scope>
    <source>
        <strain evidence="2">G02</strain>
        <tissue evidence="2">Leaf</tissue>
    </source>
</reference>
<accession>A0AAW2THL5</accession>
<dbReference type="GO" id="GO:0003824">
    <property type="term" value="F:catalytic activity"/>
    <property type="evidence" value="ECO:0007669"/>
    <property type="project" value="InterPro"/>
</dbReference>
<dbReference type="PANTHER" id="PTHR35218:SF9">
    <property type="entry name" value="ENDONUCLEASE_EXONUCLEASE_PHOSPHATASE DOMAIN-CONTAINING PROTEIN"/>
    <property type="match status" value="1"/>
</dbReference>
<reference evidence="2" key="2">
    <citation type="journal article" date="2024" name="Plant">
        <title>Genomic evolution and insights into agronomic trait innovations of Sesamum species.</title>
        <authorList>
            <person name="Miao H."/>
            <person name="Wang L."/>
            <person name="Qu L."/>
            <person name="Liu H."/>
            <person name="Sun Y."/>
            <person name="Le M."/>
            <person name="Wang Q."/>
            <person name="Wei S."/>
            <person name="Zheng Y."/>
            <person name="Lin W."/>
            <person name="Duan Y."/>
            <person name="Cao H."/>
            <person name="Xiong S."/>
            <person name="Wang X."/>
            <person name="Wei L."/>
            <person name="Li C."/>
            <person name="Ma Q."/>
            <person name="Ju M."/>
            <person name="Zhao R."/>
            <person name="Li G."/>
            <person name="Mu C."/>
            <person name="Tian Q."/>
            <person name="Mei H."/>
            <person name="Zhang T."/>
            <person name="Gao T."/>
            <person name="Zhang H."/>
        </authorList>
    </citation>
    <scope>NUCLEOTIDE SEQUENCE</scope>
    <source>
        <strain evidence="2">G02</strain>
    </source>
</reference>
<protein>
    <recommendedName>
        <fullName evidence="1">Endonuclease/exonuclease/phosphatase domain-containing protein</fullName>
    </recommendedName>
</protein>
<gene>
    <name evidence="2" type="ORF">Sradi_2047500</name>
</gene>
<organism evidence="2">
    <name type="scientific">Sesamum radiatum</name>
    <name type="common">Black benniseed</name>
    <dbReference type="NCBI Taxonomy" id="300843"/>
    <lineage>
        <taxon>Eukaryota</taxon>
        <taxon>Viridiplantae</taxon>
        <taxon>Streptophyta</taxon>
        <taxon>Embryophyta</taxon>
        <taxon>Tracheophyta</taxon>
        <taxon>Spermatophyta</taxon>
        <taxon>Magnoliopsida</taxon>
        <taxon>eudicotyledons</taxon>
        <taxon>Gunneridae</taxon>
        <taxon>Pentapetalae</taxon>
        <taxon>asterids</taxon>
        <taxon>lamiids</taxon>
        <taxon>Lamiales</taxon>
        <taxon>Pedaliaceae</taxon>
        <taxon>Sesamum</taxon>
    </lineage>
</organism>
<dbReference type="SUPFAM" id="SSF56219">
    <property type="entry name" value="DNase I-like"/>
    <property type="match status" value="1"/>
</dbReference>
<dbReference type="InterPro" id="IPR005135">
    <property type="entry name" value="Endo/exonuclease/phosphatase"/>
</dbReference>